<evidence type="ECO:0000313" key="3">
    <source>
        <dbReference type="Proteomes" id="UP001589576"/>
    </source>
</evidence>
<dbReference type="Pfam" id="PF00462">
    <property type="entry name" value="Glutaredoxin"/>
    <property type="match status" value="1"/>
</dbReference>
<dbReference type="CDD" id="cd02976">
    <property type="entry name" value="NrdH"/>
    <property type="match status" value="1"/>
</dbReference>
<comment type="caution">
    <text evidence="2">The sequence shown here is derived from an EMBL/GenBank/DDBJ whole genome shotgun (WGS) entry which is preliminary data.</text>
</comment>
<feature type="domain" description="Glutaredoxin" evidence="1">
    <location>
        <begin position="38"/>
        <end position="78"/>
    </location>
</feature>
<gene>
    <name evidence="2" type="ORF">ACFFUU_09900</name>
</gene>
<keyword evidence="3" id="KW-1185">Reference proteome</keyword>
<dbReference type="Gene3D" id="3.40.30.10">
    <property type="entry name" value="Glutaredoxin"/>
    <property type="match status" value="1"/>
</dbReference>
<reference evidence="2 3" key="1">
    <citation type="submission" date="2024-09" db="EMBL/GenBank/DDBJ databases">
        <authorList>
            <person name="Sun Q."/>
            <person name="Mori K."/>
        </authorList>
    </citation>
    <scope>NUCLEOTIDE SEQUENCE [LARGE SCALE GENOMIC DNA]</scope>
    <source>
        <strain evidence="2 3">CECT 8460</strain>
    </source>
</reference>
<dbReference type="RefSeq" id="WP_290284170.1">
    <property type="nucleotide sequence ID" value="NZ_JAUFQN010000019.1"/>
</dbReference>
<sequence length="117" mass="13486">MKKILFIFFFSTAIFRCDVYAQNTTTAVEIKKEKPMLILYGSDVCDHCIATQKYLKDNNIEFKFYDIDKNPEALKEMLFKLRNAKISTNNLGIPVVDKAGVLFTNVGGFEEFLEKLK</sequence>
<organism evidence="2 3">
    <name type="scientific">Flavobacterium paronense</name>
    <dbReference type="NCBI Taxonomy" id="1392775"/>
    <lineage>
        <taxon>Bacteria</taxon>
        <taxon>Pseudomonadati</taxon>
        <taxon>Bacteroidota</taxon>
        <taxon>Flavobacteriia</taxon>
        <taxon>Flavobacteriales</taxon>
        <taxon>Flavobacteriaceae</taxon>
        <taxon>Flavobacterium</taxon>
    </lineage>
</organism>
<protein>
    <submittedName>
        <fullName evidence="2">Glutaredoxin family protein</fullName>
    </submittedName>
</protein>
<evidence type="ECO:0000259" key="1">
    <source>
        <dbReference type="Pfam" id="PF00462"/>
    </source>
</evidence>
<dbReference type="EMBL" id="JBHMFB010000016">
    <property type="protein sequence ID" value="MFB9089913.1"/>
    <property type="molecule type" value="Genomic_DNA"/>
</dbReference>
<dbReference type="InterPro" id="IPR002109">
    <property type="entry name" value="Glutaredoxin"/>
</dbReference>
<name>A0ABV5GFR6_9FLAO</name>
<evidence type="ECO:0000313" key="2">
    <source>
        <dbReference type="EMBL" id="MFB9089913.1"/>
    </source>
</evidence>
<dbReference type="PROSITE" id="PS51354">
    <property type="entry name" value="GLUTAREDOXIN_2"/>
    <property type="match status" value="1"/>
</dbReference>
<dbReference type="Proteomes" id="UP001589576">
    <property type="component" value="Unassembled WGS sequence"/>
</dbReference>
<dbReference type="SUPFAM" id="SSF52833">
    <property type="entry name" value="Thioredoxin-like"/>
    <property type="match status" value="1"/>
</dbReference>
<dbReference type="InterPro" id="IPR036249">
    <property type="entry name" value="Thioredoxin-like_sf"/>
</dbReference>
<accession>A0ABV5GFR6</accession>
<proteinExistence type="predicted"/>